<feature type="domain" description="Glycosyltransferase subfamily 4-like N-terminal" evidence="3">
    <location>
        <begin position="19"/>
        <end position="172"/>
    </location>
</feature>
<gene>
    <name evidence="4" type="ORF">ENI34_02150</name>
</gene>
<protein>
    <submittedName>
        <fullName evidence="4">Glycosyltransferase family 1 protein</fullName>
    </submittedName>
</protein>
<dbReference type="GO" id="GO:0016757">
    <property type="term" value="F:glycosyltransferase activity"/>
    <property type="evidence" value="ECO:0007669"/>
    <property type="project" value="InterPro"/>
</dbReference>
<dbReference type="Pfam" id="PF13439">
    <property type="entry name" value="Glyco_transf_4"/>
    <property type="match status" value="1"/>
</dbReference>
<evidence type="ECO:0000259" key="2">
    <source>
        <dbReference type="Pfam" id="PF00534"/>
    </source>
</evidence>
<dbReference type="InterPro" id="IPR028098">
    <property type="entry name" value="Glyco_trans_4-like_N"/>
</dbReference>
<dbReference type="PANTHER" id="PTHR46401">
    <property type="entry name" value="GLYCOSYLTRANSFERASE WBBK-RELATED"/>
    <property type="match status" value="1"/>
</dbReference>
<evidence type="ECO:0000256" key="1">
    <source>
        <dbReference type="ARBA" id="ARBA00022679"/>
    </source>
</evidence>
<keyword evidence="1" id="KW-0808">Transferase</keyword>
<sequence>MPRRKIFIDATGIVNTPTGLGKYSFYLLKALLKIKEYNFTVLVQNSLSREHPLFSLEKENVYFNTIKAPVIGPWRDLILFYIRNLINQHDLYHCLSSYFPAFGIRTSSIVTIHDLKYLFFPEFFRSGFKAVYYKWIITRGIHKATGIIAVSEATKKDIVLFGGSPDKIRVIYEAPTISNSTNQDLPPGLKGKRYFLFVGENRPHKNVKRLIEAFIRVSKQLGDSVPYLVLVGPKYAVFKSETRCDKIIFFGTASENTLCALYKNALALVYPSLYEGFGLPLLEAMSLQVPVITSNISSMPEVAGEAALYVDPRDVEQMASALLLMIKDEKKRKELIKKGTHRVRDFSWKRAADQVCGFYEQIISRA</sequence>
<dbReference type="EMBL" id="DRIG01000025">
    <property type="protein sequence ID" value="HEC77929.1"/>
    <property type="molecule type" value="Genomic_DNA"/>
</dbReference>
<dbReference type="Pfam" id="PF00534">
    <property type="entry name" value="Glycos_transf_1"/>
    <property type="match status" value="1"/>
</dbReference>
<feature type="domain" description="Glycosyl transferase family 1" evidence="2">
    <location>
        <begin position="190"/>
        <end position="341"/>
    </location>
</feature>
<evidence type="ECO:0000259" key="3">
    <source>
        <dbReference type="Pfam" id="PF13439"/>
    </source>
</evidence>
<accession>A0A9C9EL66</accession>
<dbReference type="SUPFAM" id="SSF53756">
    <property type="entry name" value="UDP-Glycosyltransferase/glycogen phosphorylase"/>
    <property type="match status" value="1"/>
</dbReference>
<name>A0A9C9EL66_UNCW3</name>
<dbReference type="AlphaFoldDB" id="A0A9C9EL66"/>
<comment type="caution">
    <text evidence="4">The sequence shown here is derived from an EMBL/GenBank/DDBJ whole genome shotgun (WGS) entry which is preliminary data.</text>
</comment>
<evidence type="ECO:0000313" key="4">
    <source>
        <dbReference type="EMBL" id="HEC77929.1"/>
    </source>
</evidence>
<dbReference type="PANTHER" id="PTHR46401:SF2">
    <property type="entry name" value="GLYCOSYLTRANSFERASE WBBK-RELATED"/>
    <property type="match status" value="1"/>
</dbReference>
<proteinExistence type="predicted"/>
<dbReference type="Proteomes" id="UP000885826">
    <property type="component" value="Unassembled WGS sequence"/>
</dbReference>
<dbReference type="CDD" id="cd03809">
    <property type="entry name" value="GT4_MtfB-like"/>
    <property type="match status" value="1"/>
</dbReference>
<reference evidence="4" key="1">
    <citation type="journal article" date="2020" name="mSystems">
        <title>Genome- and Community-Level Interaction Insights into Carbon Utilization and Element Cycling Functions of Hydrothermarchaeota in Hydrothermal Sediment.</title>
        <authorList>
            <person name="Zhou Z."/>
            <person name="Liu Y."/>
            <person name="Xu W."/>
            <person name="Pan J."/>
            <person name="Luo Z.H."/>
            <person name="Li M."/>
        </authorList>
    </citation>
    <scope>NUCLEOTIDE SEQUENCE</scope>
    <source>
        <strain evidence="4">HyVt-388</strain>
    </source>
</reference>
<dbReference type="InterPro" id="IPR001296">
    <property type="entry name" value="Glyco_trans_1"/>
</dbReference>
<dbReference type="Gene3D" id="3.40.50.2000">
    <property type="entry name" value="Glycogen Phosphorylase B"/>
    <property type="match status" value="2"/>
</dbReference>
<evidence type="ECO:0000313" key="5">
    <source>
        <dbReference type="Proteomes" id="UP000885826"/>
    </source>
</evidence>
<organism evidence="4 5">
    <name type="scientific">candidate division WOR-3 bacterium</name>
    <dbReference type="NCBI Taxonomy" id="2052148"/>
    <lineage>
        <taxon>Bacteria</taxon>
        <taxon>Bacteria division WOR-3</taxon>
    </lineage>
</organism>